<dbReference type="SUPFAM" id="SSF52540">
    <property type="entry name" value="P-loop containing nucleoside triphosphate hydrolases"/>
    <property type="match status" value="1"/>
</dbReference>
<organism evidence="1">
    <name type="scientific">Pectinophora gossypiella</name>
    <name type="common">Cotton pink bollworm</name>
    <name type="synonym">Depressaria gossypiella</name>
    <dbReference type="NCBI Taxonomy" id="13191"/>
    <lineage>
        <taxon>Eukaryota</taxon>
        <taxon>Metazoa</taxon>
        <taxon>Ecdysozoa</taxon>
        <taxon>Arthropoda</taxon>
        <taxon>Hexapoda</taxon>
        <taxon>Insecta</taxon>
        <taxon>Pterygota</taxon>
        <taxon>Neoptera</taxon>
        <taxon>Endopterygota</taxon>
        <taxon>Lepidoptera</taxon>
        <taxon>Glossata</taxon>
        <taxon>Ditrysia</taxon>
        <taxon>Gelechioidea</taxon>
        <taxon>Gelechiidae</taxon>
        <taxon>Apatetrinae</taxon>
        <taxon>Pectinophora</taxon>
    </lineage>
</organism>
<name>A0A1E1WIC9_PECGO</name>
<dbReference type="AlphaFoldDB" id="A0A1E1WIC9"/>
<dbReference type="InterPro" id="IPR027417">
    <property type="entry name" value="P-loop_NTPase"/>
</dbReference>
<dbReference type="OrthoDB" id="2392202at2759"/>
<evidence type="ECO:0000313" key="1">
    <source>
        <dbReference type="EMBL" id="JAT86773.1"/>
    </source>
</evidence>
<accession>A0A1E1WIC9</accession>
<proteinExistence type="predicted"/>
<feature type="non-terminal residue" evidence="1">
    <location>
        <position position="1"/>
    </location>
</feature>
<reference evidence="1" key="1">
    <citation type="submission" date="2015-09" db="EMBL/GenBank/DDBJ databases">
        <title>De novo assembly of Pectinophora gossypiella (Pink Bollworm) gut transcriptome.</title>
        <authorList>
            <person name="Tassone E.E."/>
        </authorList>
    </citation>
    <scope>NUCLEOTIDE SEQUENCE</scope>
</reference>
<sequence>GSFISTRMIYEDAYKIRGSLSEGRQRSVYCARASRVPVVAHELQILTDLAVTTAVEYDPDKDWTAELDSKEVLVCTSSVLRHILEAGLLGISNINVLVLDSCHHIATE</sequence>
<gene>
    <name evidence="1" type="ORF">g.16403</name>
</gene>
<feature type="non-terminal residue" evidence="1">
    <location>
        <position position="108"/>
    </location>
</feature>
<dbReference type="EMBL" id="GDQN01004281">
    <property type="protein sequence ID" value="JAT86773.1"/>
    <property type="molecule type" value="Transcribed_RNA"/>
</dbReference>
<evidence type="ECO:0008006" key="2">
    <source>
        <dbReference type="Google" id="ProtNLM"/>
    </source>
</evidence>
<dbReference type="Gene3D" id="3.40.50.300">
    <property type="entry name" value="P-loop containing nucleotide triphosphate hydrolases"/>
    <property type="match status" value="1"/>
</dbReference>
<protein>
    <recommendedName>
        <fullName evidence="2">Helicase ATP-binding domain-containing protein</fullName>
    </recommendedName>
</protein>